<evidence type="ECO:0000313" key="4">
    <source>
        <dbReference type="EMBL" id="GAM38483.1"/>
    </source>
</evidence>
<dbReference type="InterPro" id="IPR036380">
    <property type="entry name" value="Isochorismatase-like_sf"/>
</dbReference>
<evidence type="ECO:0000256" key="1">
    <source>
        <dbReference type="ARBA" id="ARBA00006336"/>
    </source>
</evidence>
<dbReference type="GO" id="GO:0016787">
    <property type="term" value="F:hydrolase activity"/>
    <property type="evidence" value="ECO:0007669"/>
    <property type="project" value="UniProtKB-KW"/>
</dbReference>
<dbReference type="Gene3D" id="3.40.50.850">
    <property type="entry name" value="Isochorismatase-like"/>
    <property type="match status" value="1"/>
</dbReference>
<name>A0A6V8HBC1_TALPI</name>
<comment type="caution">
    <text evidence="4">The sequence shown here is derived from an EMBL/GenBank/DDBJ whole genome shotgun (WGS) entry which is preliminary data.</text>
</comment>
<dbReference type="InterPro" id="IPR000868">
    <property type="entry name" value="Isochorismatase-like_dom"/>
</dbReference>
<feature type="domain" description="Isochorismatase-like" evidence="3">
    <location>
        <begin position="19"/>
        <end position="84"/>
    </location>
</feature>
<dbReference type="EMBL" id="DF933829">
    <property type="protein sequence ID" value="GAM38483.1"/>
    <property type="molecule type" value="Genomic_DNA"/>
</dbReference>
<proteinExistence type="inferred from homology"/>
<reference evidence="5" key="1">
    <citation type="journal article" date="2015" name="Genome Announc.">
        <title>Draft genome sequence of Talaromyces cellulolyticus strain Y-94, a source of lignocellulosic biomass-degrading enzymes.</title>
        <authorList>
            <person name="Fujii T."/>
            <person name="Koike H."/>
            <person name="Sawayama S."/>
            <person name="Yano S."/>
            <person name="Inoue H."/>
        </authorList>
    </citation>
    <scope>NUCLEOTIDE SEQUENCE [LARGE SCALE GENOMIC DNA]</scope>
    <source>
        <strain evidence="5">Y-94</strain>
    </source>
</reference>
<dbReference type="PANTHER" id="PTHR43540">
    <property type="entry name" value="PEROXYUREIDOACRYLATE/UREIDOACRYLATE AMIDOHYDROLASE-RELATED"/>
    <property type="match status" value="1"/>
</dbReference>
<dbReference type="InterPro" id="IPR050272">
    <property type="entry name" value="Isochorismatase-like_hydrls"/>
</dbReference>
<protein>
    <recommendedName>
        <fullName evidence="3">Isochorismatase-like domain-containing protein</fullName>
    </recommendedName>
</protein>
<keyword evidence="2" id="KW-0378">Hydrolase</keyword>
<gene>
    <name evidence="4" type="ORF">TCE0_033r09237</name>
</gene>
<dbReference type="AlphaFoldDB" id="A0A6V8HBC1"/>
<accession>A0A6V8HBC1</accession>
<organism evidence="4 5">
    <name type="scientific">Talaromyces pinophilus</name>
    <name type="common">Penicillium pinophilum</name>
    <dbReference type="NCBI Taxonomy" id="128442"/>
    <lineage>
        <taxon>Eukaryota</taxon>
        <taxon>Fungi</taxon>
        <taxon>Dikarya</taxon>
        <taxon>Ascomycota</taxon>
        <taxon>Pezizomycotina</taxon>
        <taxon>Eurotiomycetes</taxon>
        <taxon>Eurotiomycetidae</taxon>
        <taxon>Eurotiales</taxon>
        <taxon>Trichocomaceae</taxon>
        <taxon>Talaromyces</taxon>
        <taxon>Talaromyces sect. Talaromyces</taxon>
    </lineage>
</organism>
<keyword evidence="5" id="KW-1185">Reference proteome</keyword>
<comment type="similarity">
    <text evidence="1">Belongs to the isochorismatase family.</text>
</comment>
<dbReference type="PANTHER" id="PTHR43540:SF6">
    <property type="entry name" value="ISOCHORISMATASE-LIKE DOMAIN-CONTAINING PROTEIN"/>
    <property type="match status" value="1"/>
</dbReference>
<sequence length="109" mass="11869">MSRTALFVIDIQNGNTFESNPELINQLRAQGITTLVTCGIQSEYCVRETSLGALSAGFQVIVLQGAHSTYDDTDSGKSATQLEAQVEEELKAQGAVVVPWEKWLVEHDA</sequence>
<evidence type="ECO:0000259" key="3">
    <source>
        <dbReference type="Pfam" id="PF00857"/>
    </source>
</evidence>
<dbReference type="Proteomes" id="UP000053095">
    <property type="component" value="Unassembled WGS sequence"/>
</dbReference>
<dbReference type="SUPFAM" id="SSF52499">
    <property type="entry name" value="Isochorismatase-like hydrolases"/>
    <property type="match status" value="1"/>
</dbReference>
<dbReference type="Pfam" id="PF00857">
    <property type="entry name" value="Isochorismatase"/>
    <property type="match status" value="1"/>
</dbReference>
<evidence type="ECO:0000313" key="5">
    <source>
        <dbReference type="Proteomes" id="UP000053095"/>
    </source>
</evidence>
<evidence type="ECO:0000256" key="2">
    <source>
        <dbReference type="ARBA" id="ARBA00022801"/>
    </source>
</evidence>